<comment type="cofactor">
    <cofactor evidence="1 9">
        <name>pyridoxal 5'-phosphate</name>
        <dbReference type="ChEBI" id="CHEBI:597326"/>
    </cofactor>
</comment>
<evidence type="ECO:0000256" key="6">
    <source>
        <dbReference type="ARBA" id="ARBA00047517"/>
    </source>
</evidence>
<comment type="similarity">
    <text evidence="2 9">Belongs to the trans-sulfuration enzymes family.</text>
</comment>
<dbReference type="InterPro" id="IPR015421">
    <property type="entry name" value="PyrdxlP-dep_Trfase_major"/>
</dbReference>
<comment type="catalytic activity">
    <reaction evidence="6">
        <text>L,L-cystathionine + H2O = L-homocysteine + pyruvate + NH4(+)</text>
        <dbReference type="Rhea" id="RHEA:13965"/>
        <dbReference type="ChEBI" id="CHEBI:15361"/>
        <dbReference type="ChEBI" id="CHEBI:15377"/>
        <dbReference type="ChEBI" id="CHEBI:28938"/>
        <dbReference type="ChEBI" id="CHEBI:58161"/>
        <dbReference type="ChEBI" id="CHEBI:58199"/>
    </reaction>
</comment>
<dbReference type="PROSITE" id="PS00868">
    <property type="entry name" value="CYS_MET_METAB_PP"/>
    <property type="match status" value="1"/>
</dbReference>
<dbReference type="GO" id="GO:0019450">
    <property type="term" value="P:L-cysteine catabolic process to pyruvate"/>
    <property type="evidence" value="ECO:0007669"/>
    <property type="project" value="TreeGrafter"/>
</dbReference>
<evidence type="ECO:0000256" key="7">
    <source>
        <dbReference type="ARBA" id="ARBA00047625"/>
    </source>
</evidence>
<reference evidence="10 11" key="1">
    <citation type="journal article" date="2019" name="BMC Genomics">
        <title>Chromosome level assembly and comparative genome analysis confirm lager-brewing yeasts originated from a single hybridization.</title>
        <authorList>
            <person name="Salazar A.N."/>
            <person name="Gorter de Vries A.R."/>
            <person name="van den Broek M."/>
            <person name="Brouwers N."/>
            <person name="de la Torre Cortes P."/>
            <person name="Kuijpers N.G.A."/>
            <person name="Daran J.G."/>
            <person name="Abeel T."/>
        </authorList>
    </citation>
    <scope>NUCLEOTIDE SEQUENCE [LARGE SCALE GENOMIC DNA]</scope>
    <source>
        <strain evidence="10 11">CBS 1483</strain>
    </source>
</reference>
<comment type="catalytic activity">
    <reaction evidence="7">
        <text>an S-substituted L-cysteine + H2O = a thiol + pyruvate + NH4(+)</text>
        <dbReference type="Rhea" id="RHEA:18121"/>
        <dbReference type="ChEBI" id="CHEBI:15361"/>
        <dbReference type="ChEBI" id="CHEBI:15377"/>
        <dbReference type="ChEBI" id="CHEBI:28938"/>
        <dbReference type="ChEBI" id="CHEBI:29256"/>
        <dbReference type="ChEBI" id="CHEBI:58717"/>
        <dbReference type="EC" id="4.4.1.13"/>
    </reaction>
</comment>
<dbReference type="AlphaFoldDB" id="A0A6C1E7B0"/>
<evidence type="ECO:0000256" key="2">
    <source>
        <dbReference type="ARBA" id="ARBA00009077"/>
    </source>
</evidence>
<dbReference type="InterPro" id="IPR015422">
    <property type="entry name" value="PyrdxlP-dep_Trfase_small"/>
</dbReference>
<comment type="pathway">
    <text evidence="5">Amino-acid biosynthesis; L-methionine biosynthesis via de novo pathway; L-homocysteine from L-cystathionine: step 1/1.</text>
</comment>
<protein>
    <submittedName>
        <fullName evidence="10">Cysteine-S-conjugate beta-lyase irc7</fullName>
    </submittedName>
</protein>
<dbReference type="Proteomes" id="UP000501346">
    <property type="component" value="Chromosome SeVI"/>
</dbReference>
<accession>A0A6C1E7B0</accession>
<dbReference type="EMBL" id="CP049003">
    <property type="protein sequence ID" value="QID84841.1"/>
    <property type="molecule type" value="Genomic_DNA"/>
</dbReference>
<dbReference type="FunFam" id="3.40.640.10:FF:000046">
    <property type="entry name" value="Cystathionine gamma-lyase"/>
    <property type="match status" value="1"/>
</dbReference>
<dbReference type="InterPro" id="IPR015424">
    <property type="entry name" value="PyrdxlP-dep_Trfase"/>
</dbReference>
<keyword evidence="3 8" id="KW-0663">Pyridoxal phosphate</keyword>
<evidence type="ECO:0000256" key="4">
    <source>
        <dbReference type="ARBA" id="ARBA00023239"/>
    </source>
</evidence>
<dbReference type="Gene3D" id="3.90.1150.10">
    <property type="entry name" value="Aspartate Aminotransferase, domain 1"/>
    <property type="match status" value="1"/>
</dbReference>
<dbReference type="SUPFAM" id="SSF53383">
    <property type="entry name" value="PLP-dependent transferases"/>
    <property type="match status" value="1"/>
</dbReference>
<evidence type="ECO:0000256" key="9">
    <source>
        <dbReference type="RuleBase" id="RU362118"/>
    </source>
</evidence>
<keyword evidence="4 10" id="KW-0456">Lyase</keyword>
<dbReference type="InterPro" id="IPR054542">
    <property type="entry name" value="Cys_met_metab_PP"/>
</dbReference>
<dbReference type="Pfam" id="PF01053">
    <property type="entry name" value="Cys_Met_Meta_PP"/>
    <property type="match status" value="1"/>
</dbReference>
<evidence type="ECO:0000313" key="11">
    <source>
        <dbReference type="Proteomes" id="UP000501346"/>
    </source>
</evidence>
<proteinExistence type="inferred from homology"/>
<dbReference type="OrthoDB" id="3512640at2759"/>
<dbReference type="Gene3D" id="3.40.640.10">
    <property type="entry name" value="Type I PLP-dependent aspartate aminotransferase-like (Major domain)"/>
    <property type="match status" value="1"/>
</dbReference>
<dbReference type="InterPro" id="IPR006233">
    <property type="entry name" value="Cys_b_lyase_bac"/>
</dbReference>
<dbReference type="GO" id="GO:0019346">
    <property type="term" value="P:transsulfuration"/>
    <property type="evidence" value="ECO:0007669"/>
    <property type="project" value="InterPro"/>
</dbReference>
<organism evidence="10 11">
    <name type="scientific">Saccharomyces pastorianus</name>
    <name type="common">Lager yeast</name>
    <name type="synonym">Saccharomyces cerevisiae x Saccharomyces eubayanus</name>
    <dbReference type="NCBI Taxonomy" id="27292"/>
    <lineage>
        <taxon>Eukaryota</taxon>
        <taxon>Fungi</taxon>
        <taxon>Dikarya</taxon>
        <taxon>Ascomycota</taxon>
        <taxon>Saccharomycotina</taxon>
        <taxon>Saccharomycetes</taxon>
        <taxon>Saccharomycetales</taxon>
        <taxon>Saccharomycetaceae</taxon>
        <taxon>Saccharomyces</taxon>
    </lineage>
</organism>
<name>A0A6C1E7B0_SACPS</name>
<evidence type="ECO:0000256" key="8">
    <source>
        <dbReference type="PIRSR" id="PIRSR001434-2"/>
    </source>
</evidence>
<sequence length="401" mass="44193">MVDLTELSTFDITTQLTVIGRNPDEQNGFVNPPLYKGSTIIHKKLSDVESMKGRFFYGTAGSPTIANLEDAWTHLTGAAGTVLSPSGLGSITLALMTLAKAGDHILITDSVYVPTRVLCDGLLAKFGIQTEYYDPSVGEDIEKLLKPNTSVIFLESPGSGTMEIQDIPALVSIAKKHGIRTILDNTWATPLFFDAHGHGIDISLEAGTKYLGGHSDFLLGLTSANQECWPLLRSTYDAMAMLPGADDCQLALRGMRTLHLRLKEAERKALDLAAWLGNRDEVEKVLHPAFKDCPGHKYWLRDYKGSSGLFSIVLKDGFTRAGLENMVEKMKIFHLGFSWGGYESLITPVKPAKQRKPHNWPHRGFALRIQVGLEELSDLKKDLELGFKRLAAEISMNPLQL</sequence>
<evidence type="ECO:0000313" key="10">
    <source>
        <dbReference type="EMBL" id="QID84841.1"/>
    </source>
</evidence>
<dbReference type="InterPro" id="IPR000277">
    <property type="entry name" value="Cys/Met-Metab_PyrdxlP-dep_enz"/>
</dbReference>
<feature type="modified residue" description="N6-(pyridoxal phosphate)lysine" evidence="8">
    <location>
        <position position="209"/>
    </location>
</feature>
<dbReference type="NCBIfam" id="TIGR01324">
    <property type="entry name" value="cysta_beta_ly_B"/>
    <property type="match status" value="1"/>
</dbReference>
<gene>
    <name evidence="10" type="primary">IRC7_2</name>
    <name evidence="10" type="ORF">GRS66_007375</name>
</gene>
<dbReference type="GO" id="GO:0047804">
    <property type="term" value="F:cysteine-S-conjugate beta-lyase activity"/>
    <property type="evidence" value="ECO:0007669"/>
    <property type="project" value="UniProtKB-EC"/>
</dbReference>
<dbReference type="GO" id="GO:0030170">
    <property type="term" value="F:pyridoxal phosphate binding"/>
    <property type="evidence" value="ECO:0007669"/>
    <property type="project" value="InterPro"/>
</dbReference>
<evidence type="ECO:0000256" key="5">
    <source>
        <dbReference type="ARBA" id="ARBA00046315"/>
    </source>
</evidence>
<evidence type="ECO:0000256" key="1">
    <source>
        <dbReference type="ARBA" id="ARBA00001933"/>
    </source>
</evidence>
<evidence type="ECO:0000256" key="3">
    <source>
        <dbReference type="ARBA" id="ARBA00022898"/>
    </source>
</evidence>
<dbReference type="PANTHER" id="PTHR43500">
    <property type="entry name" value="CYSTATHIONINE BETA-LYASE-RELATED"/>
    <property type="match status" value="1"/>
</dbReference>
<dbReference type="PIRSF" id="PIRSF001434">
    <property type="entry name" value="CGS"/>
    <property type="match status" value="1"/>
</dbReference>
<keyword evidence="11" id="KW-1185">Reference proteome</keyword>
<dbReference type="PANTHER" id="PTHR43500:SF1">
    <property type="entry name" value="CYSTATHIONINE BETA-LYASE-RELATED"/>
    <property type="match status" value="1"/>
</dbReference>